<protein>
    <submittedName>
        <fullName evidence="2">Uncharacterized protein</fullName>
    </submittedName>
</protein>
<evidence type="ECO:0000313" key="2">
    <source>
        <dbReference type="EMBL" id="NML11610.1"/>
    </source>
</evidence>
<dbReference type="AlphaFoldDB" id="A0A7X9WXA6"/>
<sequence length="100" mass="10666">MKPWVTIKFVTPRDGRGWIGLGCFALVVFILGMVAADKTILESDAFLILATALIVTGWVNGPVGWAYQATKGGGELADRNAALVQRQAEASPPISEEPKP</sequence>
<keyword evidence="1" id="KW-0472">Membrane</keyword>
<keyword evidence="1" id="KW-1133">Transmembrane helix</keyword>
<proteinExistence type="predicted"/>
<dbReference type="EMBL" id="JABBFV010000012">
    <property type="protein sequence ID" value="NML11610.1"/>
    <property type="molecule type" value="Genomic_DNA"/>
</dbReference>
<gene>
    <name evidence="2" type="ORF">HHL08_15880</name>
</gene>
<evidence type="ECO:0000313" key="3">
    <source>
        <dbReference type="Proteomes" id="UP000519023"/>
    </source>
</evidence>
<dbReference type="Proteomes" id="UP000519023">
    <property type="component" value="Unassembled WGS sequence"/>
</dbReference>
<reference evidence="2 3" key="1">
    <citation type="submission" date="2020-04" db="EMBL/GenBank/DDBJ databases">
        <title>Sphingobium sp. AR-3-1 isolated from Arctic soil.</title>
        <authorList>
            <person name="Dahal R.H."/>
            <person name="Chaudhary D.K."/>
        </authorList>
    </citation>
    <scope>NUCLEOTIDE SEQUENCE [LARGE SCALE GENOMIC DNA]</scope>
    <source>
        <strain evidence="2 3">AR-3-1</strain>
    </source>
</reference>
<dbReference type="RefSeq" id="WP_169574057.1">
    <property type="nucleotide sequence ID" value="NZ_JABBFV010000012.1"/>
</dbReference>
<evidence type="ECO:0000256" key="1">
    <source>
        <dbReference type="SAM" id="Phobius"/>
    </source>
</evidence>
<comment type="caution">
    <text evidence="2">The sequence shown here is derived from an EMBL/GenBank/DDBJ whole genome shotgun (WGS) entry which is preliminary data.</text>
</comment>
<keyword evidence="1" id="KW-0812">Transmembrane</keyword>
<organism evidence="2 3">
    <name type="scientific">Sphingobium psychrophilum</name>
    <dbReference type="NCBI Taxonomy" id="2728834"/>
    <lineage>
        <taxon>Bacteria</taxon>
        <taxon>Pseudomonadati</taxon>
        <taxon>Pseudomonadota</taxon>
        <taxon>Alphaproteobacteria</taxon>
        <taxon>Sphingomonadales</taxon>
        <taxon>Sphingomonadaceae</taxon>
        <taxon>Sphingobium</taxon>
    </lineage>
</organism>
<name>A0A7X9WXA6_9SPHN</name>
<accession>A0A7X9WXA6</accession>
<feature type="transmembrane region" description="Helical" evidence="1">
    <location>
        <begin position="46"/>
        <end position="67"/>
    </location>
</feature>
<keyword evidence="3" id="KW-1185">Reference proteome</keyword>